<dbReference type="GO" id="GO:0015658">
    <property type="term" value="F:branched-chain amino acid transmembrane transporter activity"/>
    <property type="evidence" value="ECO:0007669"/>
    <property type="project" value="TreeGrafter"/>
</dbReference>
<evidence type="ECO:0000313" key="9">
    <source>
        <dbReference type="EMBL" id="RKP58414.1"/>
    </source>
</evidence>
<keyword evidence="7" id="KW-0029">Amino-acid transport</keyword>
<feature type="domain" description="ABC transporter" evidence="8">
    <location>
        <begin position="8"/>
        <end position="242"/>
    </location>
</feature>
<dbReference type="PROSITE" id="PS00211">
    <property type="entry name" value="ABC_TRANSPORTER_1"/>
    <property type="match status" value="1"/>
</dbReference>
<dbReference type="Gene3D" id="3.40.50.300">
    <property type="entry name" value="P-loop containing nucleotide triphosphate hydrolases"/>
    <property type="match status" value="2"/>
</dbReference>
<dbReference type="CDD" id="cd03224">
    <property type="entry name" value="ABC_TM1139_LivF_branched"/>
    <property type="match status" value="1"/>
</dbReference>
<dbReference type="PANTHER" id="PTHR43820">
    <property type="entry name" value="HIGH-AFFINITY BRANCHED-CHAIN AMINO ACID TRANSPORT ATP-BINDING PROTEIN LIVF"/>
    <property type="match status" value="1"/>
</dbReference>
<dbReference type="EMBL" id="RBZU01000001">
    <property type="protein sequence ID" value="RKP58414.1"/>
    <property type="molecule type" value="Genomic_DNA"/>
</dbReference>
<keyword evidence="3" id="KW-1003">Cell membrane</keyword>
<evidence type="ECO:0000259" key="8">
    <source>
        <dbReference type="PROSITE" id="PS50893"/>
    </source>
</evidence>
<reference evidence="9 10" key="1">
    <citation type="submission" date="2018-10" db="EMBL/GenBank/DDBJ databases">
        <title>Robbsia sp. DHC34, isolated from soil.</title>
        <authorList>
            <person name="Gao Z.-H."/>
            <person name="Qiu L.-H."/>
        </authorList>
    </citation>
    <scope>NUCLEOTIDE SEQUENCE [LARGE SCALE GENOMIC DNA]</scope>
    <source>
        <strain evidence="9 10">DHC34</strain>
    </source>
</reference>
<evidence type="ECO:0000256" key="5">
    <source>
        <dbReference type="ARBA" id="ARBA00022741"/>
    </source>
</evidence>
<dbReference type="InterPro" id="IPR003593">
    <property type="entry name" value="AAA+_ATPase"/>
</dbReference>
<dbReference type="RefSeq" id="WP_121081956.1">
    <property type="nucleotide sequence ID" value="NZ_RBZU01000001.1"/>
</dbReference>
<organism evidence="9 10">
    <name type="scientific">Pararobbsia silviterrae</name>
    <dbReference type="NCBI Taxonomy" id="1792498"/>
    <lineage>
        <taxon>Bacteria</taxon>
        <taxon>Pseudomonadati</taxon>
        <taxon>Pseudomonadota</taxon>
        <taxon>Betaproteobacteria</taxon>
        <taxon>Burkholderiales</taxon>
        <taxon>Burkholderiaceae</taxon>
        <taxon>Pararobbsia</taxon>
    </lineage>
</organism>
<dbReference type="Proteomes" id="UP000270342">
    <property type="component" value="Unassembled WGS sequence"/>
</dbReference>
<protein>
    <submittedName>
        <fullName evidence="9">ATP-binding cassette domain-containing protein</fullName>
    </submittedName>
</protein>
<evidence type="ECO:0000256" key="6">
    <source>
        <dbReference type="ARBA" id="ARBA00022840"/>
    </source>
</evidence>
<dbReference type="InterPro" id="IPR027417">
    <property type="entry name" value="P-loop_NTPase"/>
</dbReference>
<dbReference type="PROSITE" id="PS50893">
    <property type="entry name" value="ABC_TRANSPORTER_2"/>
    <property type="match status" value="2"/>
</dbReference>
<evidence type="ECO:0000256" key="2">
    <source>
        <dbReference type="ARBA" id="ARBA00022448"/>
    </source>
</evidence>
<keyword evidence="6 9" id="KW-0067">ATP-binding</keyword>
<keyword evidence="4" id="KW-0997">Cell inner membrane</keyword>
<evidence type="ECO:0000313" key="10">
    <source>
        <dbReference type="Proteomes" id="UP000270342"/>
    </source>
</evidence>
<feature type="domain" description="ABC transporter" evidence="8">
    <location>
        <begin position="295"/>
        <end position="525"/>
    </location>
</feature>
<dbReference type="GO" id="GO:0005524">
    <property type="term" value="F:ATP binding"/>
    <property type="evidence" value="ECO:0007669"/>
    <property type="project" value="UniProtKB-KW"/>
</dbReference>
<keyword evidence="4" id="KW-0472">Membrane</keyword>
<accession>A0A494Y6Z9</accession>
<keyword evidence="2" id="KW-0813">Transport</keyword>
<dbReference type="InterPro" id="IPR052156">
    <property type="entry name" value="BCAA_Transport_ATP-bd_LivF"/>
</dbReference>
<comment type="similarity">
    <text evidence="1">Belongs to the ABC transporter superfamily.</text>
</comment>
<dbReference type="Pfam" id="PF00005">
    <property type="entry name" value="ABC_tran"/>
    <property type="match status" value="2"/>
</dbReference>
<evidence type="ECO:0000256" key="4">
    <source>
        <dbReference type="ARBA" id="ARBA00022519"/>
    </source>
</evidence>
<sequence>MNDARPLLVAANLVKRYGGLVATDNVSLTLDAGEVVGIVGPNGAGKSTLIGLLGGATKADSGSVVFDGQDVTQAGAAQRARLGIGRTYQIPRPFLNMTVRENLLAARYSLFPFVPKAQAIAACDRVLDRTGLLDVADLATRALPLLRRKRLEVARALALEPKLLMLDEVGAGLVDSEVTELIELIRSLKGEVDGIIIIEHVLRVVRECCERLVVINFGRTFAQGPTRDVLASDEVAAVYLGTSHQPRAASTDVQTDGLMRAVATRADTPSTASAPTRVPAGPAAITAKTPGRMILELEGVHAGYGQARVLNGIDLAVREGEVIAVLGINGSGKTTLANVISGVVRPSAGSIRVDGKAVAHGPHRVTALGLSQCMEGRRIFGSLTVEENLMLAARGARAPEMRERLDHVYALFPDLRERRSNAGTSMSGGQQQMLAIGRALMARPRLIVFDEISLGLAPVMMDRLYQALGELKRTGLTMLIVEQDVERALDLADEVHVMEHGRFALSGATDSIRNDPRLRDLYIGTAD</sequence>
<dbReference type="SMART" id="SM00382">
    <property type="entry name" value="AAA"/>
    <property type="match status" value="2"/>
</dbReference>
<dbReference type="InterPro" id="IPR017871">
    <property type="entry name" value="ABC_transporter-like_CS"/>
</dbReference>
<dbReference type="OrthoDB" id="5290247at2"/>
<dbReference type="InterPro" id="IPR003439">
    <property type="entry name" value="ABC_transporter-like_ATP-bd"/>
</dbReference>
<evidence type="ECO:0000256" key="1">
    <source>
        <dbReference type="ARBA" id="ARBA00005417"/>
    </source>
</evidence>
<dbReference type="CDD" id="cd03219">
    <property type="entry name" value="ABC_Mj1267_LivG_branched"/>
    <property type="match status" value="1"/>
</dbReference>
<gene>
    <name evidence="9" type="ORF">D7S86_00125</name>
</gene>
<evidence type="ECO:0000256" key="3">
    <source>
        <dbReference type="ARBA" id="ARBA00022475"/>
    </source>
</evidence>
<dbReference type="AlphaFoldDB" id="A0A494Y6Z9"/>
<keyword evidence="10" id="KW-1185">Reference proteome</keyword>
<comment type="caution">
    <text evidence="9">The sequence shown here is derived from an EMBL/GenBank/DDBJ whole genome shotgun (WGS) entry which is preliminary data.</text>
</comment>
<evidence type="ECO:0000256" key="7">
    <source>
        <dbReference type="ARBA" id="ARBA00022970"/>
    </source>
</evidence>
<name>A0A494Y6Z9_9BURK</name>
<keyword evidence="5" id="KW-0547">Nucleotide-binding</keyword>
<proteinExistence type="inferred from homology"/>
<dbReference type="GO" id="GO:0016887">
    <property type="term" value="F:ATP hydrolysis activity"/>
    <property type="evidence" value="ECO:0007669"/>
    <property type="project" value="InterPro"/>
</dbReference>
<dbReference type="GO" id="GO:0015807">
    <property type="term" value="P:L-amino acid transport"/>
    <property type="evidence" value="ECO:0007669"/>
    <property type="project" value="TreeGrafter"/>
</dbReference>
<dbReference type="SUPFAM" id="SSF52540">
    <property type="entry name" value="P-loop containing nucleoside triphosphate hydrolases"/>
    <property type="match status" value="2"/>
</dbReference>
<dbReference type="PANTHER" id="PTHR43820:SF4">
    <property type="entry name" value="HIGH-AFFINITY BRANCHED-CHAIN AMINO ACID TRANSPORT ATP-BINDING PROTEIN LIVF"/>
    <property type="match status" value="1"/>
</dbReference>